<keyword evidence="11 13" id="KW-0739">Sodium transport</keyword>
<keyword evidence="5 13" id="KW-0812">Transmembrane</keyword>
<evidence type="ECO:0000256" key="3">
    <source>
        <dbReference type="ARBA" id="ARBA00022448"/>
    </source>
</evidence>
<evidence type="ECO:0000256" key="8">
    <source>
        <dbReference type="ARBA" id="ARBA00023065"/>
    </source>
</evidence>
<evidence type="ECO:0000256" key="9">
    <source>
        <dbReference type="ARBA" id="ARBA00023136"/>
    </source>
</evidence>
<dbReference type="AlphaFoldDB" id="A0A915IKP4"/>
<accession>A0A915IKP4</accession>
<evidence type="ECO:0000256" key="6">
    <source>
        <dbReference type="ARBA" id="ARBA00022989"/>
    </source>
</evidence>
<comment type="subcellular location">
    <subcellularLocation>
        <location evidence="1">Membrane</location>
        <topology evidence="1">Multi-pass membrane protein</topology>
    </subcellularLocation>
</comment>
<evidence type="ECO:0000256" key="5">
    <source>
        <dbReference type="ARBA" id="ARBA00022692"/>
    </source>
</evidence>
<keyword evidence="6 14" id="KW-1133">Transmembrane helix</keyword>
<feature type="transmembrane region" description="Helical" evidence="14">
    <location>
        <begin position="324"/>
        <end position="347"/>
    </location>
</feature>
<keyword evidence="10" id="KW-0325">Glycoprotein</keyword>
<proteinExistence type="inferred from homology"/>
<evidence type="ECO:0000256" key="1">
    <source>
        <dbReference type="ARBA" id="ARBA00004141"/>
    </source>
</evidence>
<keyword evidence="7" id="KW-0915">Sodium</keyword>
<keyword evidence="9 14" id="KW-0472">Membrane</keyword>
<comment type="similarity">
    <text evidence="2 13">Belongs to the amiloride-sensitive sodium channel (TC 1.A.6) family.</text>
</comment>
<evidence type="ECO:0000256" key="2">
    <source>
        <dbReference type="ARBA" id="ARBA00007193"/>
    </source>
</evidence>
<dbReference type="PRINTS" id="PR01078">
    <property type="entry name" value="AMINACHANNEL"/>
</dbReference>
<name>A0A915IKP4_ROMCU</name>
<dbReference type="PANTHER" id="PTHR11690">
    <property type="entry name" value="AMILORIDE-SENSITIVE SODIUM CHANNEL-RELATED"/>
    <property type="match status" value="1"/>
</dbReference>
<keyword evidence="3 13" id="KW-0813">Transport</keyword>
<evidence type="ECO:0000256" key="11">
    <source>
        <dbReference type="ARBA" id="ARBA00023201"/>
    </source>
</evidence>
<dbReference type="InterPro" id="IPR001873">
    <property type="entry name" value="ENaC"/>
</dbReference>
<keyword evidence="12 13" id="KW-0407">Ion channel</keyword>
<dbReference type="GO" id="GO:0015280">
    <property type="term" value="F:ligand-gated sodium channel activity"/>
    <property type="evidence" value="ECO:0007669"/>
    <property type="project" value="TreeGrafter"/>
</dbReference>
<dbReference type="WBParaSite" id="nRc.2.0.1.t14581-RA">
    <property type="protein sequence ID" value="nRc.2.0.1.t14581-RA"/>
    <property type="gene ID" value="nRc.2.0.1.g14581"/>
</dbReference>
<evidence type="ECO:0000256" key="12">
    <source>
        <dbReference type="ARBA" id="ARBA00023303"/>
    </source>
</evidence>
<dbReference type="OMA" id="NDPPRYE"/>
<keyword evidence="15" id="KW-1185">Reference proteome</keyword>
<dbReference type="Pfam" id="PF00858">
    <property type="entry name" value="ASC"/>
    <property type="match status" value="1"/>
</dbReference>
<reference evidence="16" key="1">
    <citation type="submission" date="2022-11" db="UniProtKB">
        <authorList>
            <consortium name="WormBaseParasite"/>
        </authorList>
    </citation>
    <scope>IDENTIFICATION</scope>
</reference>
<evidence type="ECO:0000256" key="13">
    <source>
        <dbReference type="RuleBase" id="RU000679"/>
    </source>
</evidence>
<keyword evidence="4 13" id="KW-0894">Sodium channel</keyword>
<protein>
    <submittedName>
        <fullName evidence="16">Amiloride-sensitive sodium channel</fullName>
    </submittedName>
</protein>
<organism evidence="15 16">
    <name type="scientific">Romanomermis culicivorax</name>
    <name type="common">Nematode worm</name>
    <dbReference type="NCBI Taxonomy" id="13658"/>
    <lineage>
        <taxon>Eukaryota</taxon>
        <taxon>Metazoa</taxon>
        <taxon>Ecdysozoa</taxon>
        <taxon>Nematoda</taxon>
        <taxon>Enoplea</taxon>
        <taxon>Dorylaimia</taxon>
        <taxon>Mermithida</taxon>
        <taxon>Mermithoidea</taxon>
        <taxon>Mermithidae</taxon>
        <taxon>Romanomermis</taxon>
    </lineage>
</organism>
<dbReference type="Proteomes" id="UP000887565">
    <property type="component" value="Unplaced"/>
</dbReference>
<evidence type="ECO:0000256" key="10">
    <source>
        <dbReference type="ARBA" id="ARBA00023180"/>
    </source>
</evidence>
<evidence type="ECO:0000256" key="14">
    <source>
        <dbReference type="SAM" id="Phobius"/>
    </source>
</evidence>
<evidence type="ECO:0000256" key="4">
    <source>
        <dbReference type="ARBA" id="ARBA00022461"/>
    </source>
</evidence>
<dbReference type="Gene3D" id="1.10.287.770">
    <property type="entry name" value="YojJ-like"/>
    <property type="match status" value="1"/>
</dbReference>
<evidence type="ECO:0000313" key="16">
    <source>
        <dbReference type="WBParaSite" id="nRc.2.0.1.t14581-RA"/>
    </source>
</evidence>
<keyword evidence="8 13" id="KW-0406">Ion transport</keyword>
<evidence type="ECO:0000256" key="7">
    <source>
        <dbReference type="ARBA" id="ARBA00023053"/>
    </source>
</evidence>
<sequence>MAIYVEFAFGLLKKHPVQEVAVYSTFAQMMQNKTNLAVDFDNILKRLNVTFRQFLNLASLPCEEVIVACGSQKGADCCKASETLMSSSGRCFRIKGLNQSGSGFPFALSLAVKLPKNRYHPAPNNIPADGIAVKFAEPGRGIDFDLYYIPVGTYAIMPLKATKYEFINDPPRYECWNDEDDDHSYNHLACLDHCLWQKNEQECNCSHPATTFTYSNATCTTIQVLDCLFAPRFFPNLSFVEALMANCQRRCKPRCIFWQYTAVPSYAKFPSDIMRQFVDSHDEWSQMQNTIVLDVYYERFEYTLIRHHAAMTSHSFIANLGGQYSLWLGGSILTLIQFLVFLWRYILHVCRRLYFRRKIVSASKKKKKRKNATTCNGNSLNHLRRREKTLRNDWPTIILERENSDDTTYL</sequence>
<dbReference type="PANTHER" id="PTHR11690:SF244">
    <property type="entry name" value="DEGENERIN LIKE"/>
    <property type="match status" value="1"/>
</dbReference>
<dbReference type="GO" id="GO:0005886">
    <property type="term" value="C:plasma membrane"/>
    <property type="evidence" value="ECO:0007669"/>
    <property type="project" value="TreeGrafter"/>
</dbReference>
<evidence type="ECO:0000313" key="15">
    <source>
        <dbReference type="Proteomes" id="UP000887565"/>
    </source>
</evidence>